<evidence type="ECO:0008006" key="8">
    <source>
        <dbReference type="Google" id="ProtNLM"/>
    </source>
</evidence>
<evidence type="ECO:0000256" key="3">
    <source>
        <dbReference type="ARBA" id="ARBA00029440"/>
    </source>
</evidence>
<keyword evidence="7" id="KW-1185">Reference proteome</keyword>
<dbReference type="Gene3D" id="3.30.70.260">
    <property type="match status" value="1"/>
</dbReference>
<feature type="domain" description="D-isomer specific 2-hydroxyacid dehydrogenase NAD-binding" evidence="5">
    <location>
        <begin position="225"/>
        <end position="388"/>
    </location>
</feature>
<dbReference type="SUPFAM" id="SSF52283">
    <property type="entry name" value="Formate/glycerate dehydrogenase catalytic domain-like"/>
    <property type="match status" value="1"/>
</dbReference>
<evidence type="ECO:0000259" key="5">
    <source>
        <dbReference type="Pfam" id="PF02826"/>
    </source>
</evidence>
<dbReference type="SUPFAM" id="SSF51735">
    <property type="entry name" value="NAD(P)-binding Rossmann-fold domains"/>
    <property type="match status" value="1"/>
</dbReference>
<dbReference type="SUPFAM" id="SSF55021">
    <property type="entry name" value="ACT-like"/>
    <property type="match status" value="1"/>
</dbReference>
<sequence length="533" mass="57528">MELTMSTMRPLAKCAVKITGPRVSSPSNVCPLRSKIAARVPGGVRASRRFVVKAVASMPAESDEISLMKRLLELAEERERNSSAPAPAAAEGDYSGPTFNIQTFNAISAVGLERYDNGSFGAGRYSISGDVSELPGEPMAIMLRSHKLQVDEVAPTVRAIARCGAGTNNIPVAEMTELGIPVFNTPGANANSVMELVMCALLLTSRGILEGARHVEEVIVKEENGDHEKVAKRIEKDKSKFVGQELRGKTLGVIGLGQIGSRVVNAALAMGMKVVGYDPVLSVEAAWNLPGDRMTRATTLKELLSESDYLTIHVPYIKDVTHHMLNAETISYLKPNVHIINLARGEIVDGEIIASKYEDGTLTGKYISDFADPFLQDHPRFITLPHLGASTEEAEENAAAMAADEIMDFLETGTIRNSVNFPNAIMEPKQGAESARLCIVHKSTPGTLGKITTCLGDLTLNITQQINVSRGSIAYTVIDMETAPAEPDAMQNMIAAECDDIISTRFIGNPYTNELGTPGTYYYVPPTDWCSNV</sequence>
<dbReference type="CDD" id="cd12174">
    <property type="entry name" value="PGDH_like_3"/>
    <property type="match status" value="1"/>
</dbReference>
<dbReference type="PANTHER" id="PTHR42938:SF47">
    <property type="entry name" value="HYDROXYPYRUVATE REDUCTASE"/>
    <property type="match status" value="1"/>
</dbReference>
<dbReference type="InterPro" id="IPR006139">
    <property type="entry name" value="D-isomer_2_OHA_DH_cat_dom"/>
</dbReference>
<feature type="domain" description="D-isomer specific 2-hydroxyacid dehydrogenase catalytic" evidence="4">
    <location>
        <begin position="152"/>
        <end position="420"/>
    </location>
</feature>
<name>A0AAE0L4U3_9CHLO</name>
<dbReference type="InterPro" id="IPR006140">
    <property type="entry name" value="D-isomer_DH_NAD-bd"/>
</dbReference>
<dbReference type="AlphaFoldDB" id="A0AAE0L4U3"/>
<dbReference type="Pfam" id="PF00389">
    <property type="entry name" value="2-Hacid_dh"/>
    <property type="match status" value="1"/>
</dbReference>
<dbReference type="EMBL" id="LGRX02009095">
    <property type="protein sequence ID" value="KAK3272206.1"/>
    <property type="molecule type" value="Genomic_DNA"/>
</dbReference>
<keyword evidence="1" id="KW-0560">Oxidoreductase</keyword>
<dbReference type="InterPro" id="IPR045865">
    <property type="entry name" value="ACT-like_dom_sf"/>
</dbReference>
<evidence type="ECO:0000259" key="4">
    <source>
        <dbReference type="Pfam" id="PF00389"/>
    </source>
</evidence>
<proteinExistence type="predicted"/>
<comment type="caution">
    <text evidence="6">The sequence shown here is derived from an EMBL/GenBank/DDBJ whole genome shotgun (WGS) entry which is preliminary data.</text>
</comment>
<dbReference type="InterPro" id="IPR036291">
    <property type="entry name" value="NAD(P)-bd_dom_sf"/>
</dbReference>
<reference evidence="6 7" key="1">
    <citation type="journal article" date="2015" name="Genome Biol. Evol.">
        <title>Comparative Genomics of a Bacterivorous Green Alga Reveals Evolutionary Causalities and Consequences of Phago-Mixotrophic Mode of Nutrition.</title>
        <authorList>
            <person name="Burns J.A."/>
            <person name="Paasch A."/>
            <person name="Narechania A."/>
            <person name="Kim E."/>
        </authorList>
    </citation>
    <scope>NUCLEOTIDE SEQUENCE [LARGE SCALE GENOMIC DNA]</scope>
    <source>
        <strain evidence="6 7">PLY_AMNH</strain>
    </source>
</reference>
<organism evidence="6 7">
    <name type="scientific">Cymbomonas tetramitiformis</name>
    <dbReference type="NCBI Taxonomy" id="36881"/>
    <lineage>
        <taxon>Eukaryota</taxon>
        <taxon>Viridiplantae</taxon>
        <taxon>Chlorophyta</taxon>
        <taxon>Pyramimonadophyceae</taxon>
        <taxon>Pyramimonadales</taxon>
        <taxon>Pyramimonadaceae</taxon>
        <taxon>Cymbomonas</taxon>
    </lineage>
</organism>
<comment type="pathway">
    <text evidence="3">Amino-acid biosynthesis.</text>
</comment>
<evidence type="ECO:0000256" key="1">
    <source>
        <dbReference type="ARBA" id="ARBA00023002"/>
    </source>
</evidence>
<keyword evidence="2" id="KW-0520">NAD</keyword>
<dbReference type="InterPro" id="IPR029752">
    <property type="entry name" value="D-isomer_DH_CS1"/>
</dbReference>
<gene>
    <name evidence="6" type="ORF">CYMTET_19484</name>
</gene>
<dbReference type="PANTHER" id="PTHR42938">
    <property type="entry name" value="FORMATE DEHYDROGENASE 1"/>
    <property type="match status" value="1"/>
</dbReference>
<evidence type="ECO:0000313" key="7">
    <source>
        <dbReference type="Proteomes" id="UP001190700"/>
    </source>
</evidence>
<dbReference type="Proteomes" id="UP001190700">
    <property type="component" value="Unassembled WGS sequence"/>
</dbReference>
<accession>A0AAE0L4U3</accession>
<dbReference type="Pfam" id="PF02826">
    <property type="entry name" value="2-Hacid_dh_C"/>
    <property type="match status" value="1"/>
</dbReference>
<dbReference type="Gene3D" id="3.40.50.720">
    <property type="entry name" value="NAD(P)-binding Rossmann-like Domain"/>
    <property type="match status" value="2"/>
</dbReference>
<dbReference type="GO" id="GO:0051287">
    <property type="term" value="F:NAD binding"/>
    <property type="evidence" value="ECO:0007669"/>
    <property type="project" value="InterPro"/>
</dbReference>
<evidence type="ECO:0000256" key="2">
    <source>
        <dbReference type="ARBA" id="ARBA00023027"/>
    </source>
</evidence>
<dbReference type="PROSITE" id="PS00065">
    <property type="entry name" value="D_2_HYDROXYACID_DH_1"/>
    <property type="match status" value="1"/>
</dbReference>
<evidence type="ECO:0000313" key="6">
    <source>
        <dbReference type="EMBL" id="KAK3272206.1"/>
    </source>
</evidence>
<dbReference type="GO" id="GO:0016616">
    <property type="term" value="F:oxidoreductase activity, acting on the CH-OH group of donors, NAD or NADP as acceptor"/>
    <property type="evidence" value="ECO:0007669"/>
    <property type="project" value="InterPro"/>
</dbReference>
<protein>
    <recommendedName>
        <fullName evidence="8">Phosphoglycerate dehydrogenase</fullName>
    </recommendedName>
</protein>